<feature type="compositionally biased region" description="Basic and acidic residues" evidence="1">
    <location>
        <begin position="42"/>
        <end position="75"/>
    </location>
</feature>
<dbReference type="Gramene" id="ERN03940">
    <property type="protein sequence ID" value="ERN03940"/>
    <property type="gene ID" value="AMTR_s00079p00031810"/>
</dbReference>
<name>W1PAB0_AMBTC</name>
<feature type="region of interest" description="Disordered" evidence="1">
    <location>
        <begin position="1"/>
        <end position="20"/>
    </location>
</feature>
<accession>W1PAB0</accession>
<proteinExistence type="predicted"/>
<dbReference type="EMBL" id="KI394313">
    <property type="protein sequence ID" value="ERN03940.1"/>
    <property type="molecule type" value="Genomic_DNA"/>
</dbReference>
<dbReference type="Proteomes" id="UP000017836">
    <property type="component" value="Unassembled WGS sequence"/>
</dbReference>
<dbReference type="AlphaFoldDB" id="W1PAB0"/>
<dbReference type="HOGENOM" id="CLU_1596739_0_0_1"/>
<protein>
    <submittedName>
        <fullName evidence="2">Uncharacterized protein</fullName>
    </submittedName>
</protein>
<organism evidence="2 3">
    <name type="scientific">Amborella trichopoda</name>
    <dbReference type="NCBI Taxonomy" id="13333"/>
    <lineage>
        <taxon>Eukaryota</taxon>
        <taxon>Viridiplantae</taxon>
        <taxon>Streptophyta</taxon>
        <taxon>Embryophyta</taxon>
        <taxon>Tracheophyta</taxon>
        <taxon>Spermatophyta</taxon>
        <taxon>Magnoliopsida</taxon>
        <taxon>Amborellales</taxon>
        <taxon>Amborellaceae</taxon>
        <taxon>Amborella</taxon>
    </lineage>
</organism>
<reference evidence="3" key="1">
    <citation type="journal article" date="2013" name="Science">
        <title>The Amborella genome and the evolution of flowering plants.</title>
        <authorList>
            <consortium name="Amborella Genome Project"/>
        </authorList>
    </citation>
    <scope>NUCLEOTIDE SEQUENCE [LARGE SCALE GENOMIC DNA]</scope>
</reference>
<evidence type="ECO:0000256" key="1">
    <source>
        <dbReference type="SAM" id="MobiDB-lite"/>
    </source>
</evidence>
<sequence length="167" mass="19168">MSALEGFLRKRKREDEVSKGEACKKGNVILERIGDLGSFLDQKKAEKESDRVWDEEEKKREKDEDGFCGTDDVKKPNGFLAPESPLIEMPVSFLDRGLEGGFMSIDEQLCMSYLPYCYDSEELMGFYGESYGFVGDYEVGDFGHGVLWEDDIWQIKDIHEIPQRSQL</sequence>
<feature type="region of interest" description="Disordered" evidence="1">
    <location>
        <begin position="42"/>
        <end position="80"/>
    </location>
</feature>
<gene>
    <name evidence="2" type="ORF">AMTR_s00079p00031810</name>
</gene>
<keyword evidence="3" id="KW-1185">Reference proteome</keyword>
<evidence type="ECO:0000313" key="2">
    <source>
        <dbReference type="EMBL" id="ERN03940.1"/>
    </source>
</evidence>
<evidence type="ECO:0000313" key="3">
    <source>
        <dbReference type="Proteomes" id="UP000017836"/>
    </source>
</evidence>